<dbReference type="InterPro" id="IPR006145">
    <property type="entry name" value="PsdUridine_synth_RsuA/RluA"/>
</dbReference>
<organism evidence="6 7">
    <name type="scientific">Aneurinibacillus thermoaerophilus</name>
    <dbReference type="NCBI Taxonomy" id="143495"/>
    <lineage>
        <taxon>Bacteria</taxon>
        <taxon>Bacillati</taxon>
        <taxon>Bacillota</taxon>
        <taxon>Bacilli</taxon>
        <taxon>Bacillales</taxon>
        <taxon>Paenibacillaceae</taxon>
        <taxon>Aneurinibacillus group</taxon>
        <taxon>Aneurinibacillus</taxon>
    </lineage>
</organism>
<dbReference type="SUPFAM" id="SSF55120">
    <property type="entry name" value="Pseudouridine synthase"/>
    <property type="match status" value="1"/>
</dbReference>
<proteinExistence type="inferred from homology"/>
<dbReference type="NCBIfam" id="TIGR00005">
    <property type="entry name" value="rluA_subfam"/>
    <property type="match status" value="1"/>
</dbReference>
<name>A0ABX8YD97_ANETH</name>
<evidence type="ECO:0000259" key="5">
    <source>
        <dbReference type="Pfam" id="PF00849"/>
    </source>
</evidence>
<sequence>MNENHDIQQVIRFTVPWKADRGEQEKRNVRSFLREEHGISRSLLVELKRAKGIRLNGVPTYLDHPLAPGDTVELYLPEEKSENVEPEPIPFFIIYEDDYILVVDKAPNLCVHPTMLHPNGTLANGVVYHWQRQGISRKFRPVNRLDKDTSGLVLIAKNQYSHQQLAAVQRAGGIIRYYEAFVHGQVREDTGTIDAPIRRKADSLMERIVHEDGQWARTHYTVLGRYATFTHLRLKLDTGRTHQIRVHMSYMGHPLLGDDLYGGERMLIGRQALHARMLSFPHPRDKRMLSFEAPLPDDMATLLVAAHNKLSFR</sequence>
<comment type="catalytic activity">
    <reaction evidence="1 4">
        <text>a uridine in RNA = a pseudouridine in RNA</text>
        <dbReference type="Rhea" id="RHEA:48348"/>
        <dbReference type="Rhea" id="RHEA-COMP:12068"/>
        <dbReference type="Rhea" id="RHEA-COMP:12069"/>
        <dbReference type="ChEBI" id="CHEBI:65314"/>
        <dbReference type="ChEBI" id="CHEBI:65315"/>
    </reaction>
</comment>
<gene>
    <name evidence="6" type="ORF">K3F53_05475</name>
</gene>
<evidence type="ECO:0000313" key="6">
    <source>
        <dbReference type="EMBL" id="QYY43673.1"/>
    </source>
</evidence>
<dbReference type="RefSeq" id="WP_082706199.1">
    <property type="nucleotide sequence ID" value="NZ_CP080764.1"/>
</dbReference>
<keyword evidence="7" id="KW-1185">Reference proteome</keyword>
<dbReference type="PANTHER" id="PTHR21600:SF35">
    <property type="entry name" value="PSEUDOURIDINE SYNTHASE"/>
    <property type="match status" value="1"/>
</dbReference>
<evidence type="ECO:0000256" key="1">
    <source>
        <dbReference type="ARBA" id="ARBA00000073"/>
    </source>
</evidence>
<dbReference type="InterPro" id="IPR006225">
    <property type="entry name" value="PsdUridine_synth_RluC/D"/>
</dbReference>
<keyword evidence="4" id="KW-0413">Isomerase</keyword>
<dbReference type="PROSITE" id="PS50889">
    <property type="entry name" value="S4"/>
    <property type="match status" value="1"/>
</dbReference>
<evidence type="ECO:0000256" key="3">
    <source>
        <dbReference type="PROSITE-ProRule" id="PRU00182"/>
    </source>
</evidence>
<reference evidence="6 7" key="1">
    <citation type="submission" date="2021-08" db="EMBL/GenBank/DDBJ databases">
        <title>Complete genome sequence of the strain Aneurinibacillus thermoaerophilus CCM 8960.</title>
        <authorList>
            <person name="Musilova J."/>
            <person name="Kourilova X."/>
            <person name="Pernicova I."/>
            <person name="Bezdicek M."/>
            <person name="Lengerova M."/>
            <person name="Obruca S."/>
            <person name="Sedlar K."/>
        </authorList>
    </citation>
    <scope>NUCLEOTIDE SEQUENCE [LARGE SCALE GENOMIC DNA]</scope>
    <source>
        <strain evidence="6 7">CCM 8960</strain>
    </source>
</reference>
<comment type="function">
    <text evidence="4">Responsible for synthesis of pseudouridine from uracil.</text>
</comment>
<dbReference type="InterPro" id="IPR020103">
    <property type="entry name" value="PsdUridine_synth_cat_dom_sf"/>
</dbReference>
<feature type="domain" description="Pseudouridine synthase RsuA/RluA-like" evidence="5">
    <location>
        <begin position="100"/>
        <end position="249"/>
    </location>
</feature>
<dbReference type="InterPro" id="IPR050188">
    <property type="entry name" value="RluA_PseudoU_synthase"/>
</dbReference>
<evidence type="ECO:0000256" key="2">
    <source>
        <dbReference type="ARBA" id="ARBA00010876"/>
    </source>
</evidence>
<evidence type="ECO:0000313" key="7">
    <source>
        <dbReference type="Proteomes" id="UP000826616"/>
    </source>
</evidence>
<dbReference type="Gene3D" id="3.30.2350.10">
    <property type="entry name" value="Pseudouridine synthase"/>
    <property type="match status" value="1"/>
</dbReference>
<evidence type="ECO:0000256" key="4">
    <source>
        <dbReference type="RuleBase" id="RU362028"/>
    </source>
</evidence>
<comment type="similarity">
    <text evidence="2 4">Belongs to the pseudouridine synthase RluA family.</text>
</comment>
<keyword evidence="3" id="KW-0694">RNA-binding</keyword>
<dbReference type="EC" id="5.4.99.-" evidence="4"/>
<accession>A0ABX8YD97</accession>
<protein>
    <recommendedName>
        <fullName evidence="4">Pseudouridine synthase</fullName>
        <ecNumber evidence="4">5.4.99.-</ecNumber>
    </recommendedName>
</protein>
<dbReference type="InterPro" id="IPR006224">
    <property type="entry name" value="PsdUridine_synth_RluA-like_CS"/>
</dbReference>
<dbReference type="Proteomes" id="UP000826616">
    <property type="component" value="Chromosome"/>
</dbReference>
<dbReference type="EMBL" id="CP080764">
    <property type="protein sequence ID" value="QYY43673.1"/>
    <property type="molecule type" value="Genomic_DNA"/>
</dbReference>
<dbReference type="GeneID" id="97140813"/>
<dbReference type="PROSITE" id="PS01129">
    <property type="entry name" value="PSI_RLU"/>
    <property type="match status" value="1"/>
</dbReference>
<dbReference type="PANTHER" id="PTHR21600">
    <property type="entry name" value="MITOCHONDRIAL RNA PSEUDOURIDINE SYNTHASE"/>
    <property type="match status" value="1"/>
</dbReference>
<dbReference type="Pfam" id="PF00849">
    <property type="entry name" value="PseudoU_synth_2"/>
    <property type="match status" value="1"/>
</dbReference>
<dbReference type="CDD" id="cd02869">
    <property type="entry name" value="PseudoU_synth_RluA_like"/>
    <property type="match status" value="1"/>
</dbReference>